<evidence type="ECO:0000256" key="9">
    <source>
        <dbReference type="HAMAP-Rule" id="MF_01924"/>
    </source>
</evidence>
<feature type="binding site" evidence="9">
    <location>
        <position position="142"/>
    </location>
    <ligand>
        <name>Zn(2+)</name>
        <dbReference type="ChEBI" id="CHEBI:29105"/>
        <note>catalytic</note>
    </ligand>
</feature>
<sequence>MQRILFLILLSIVAHLAHALPAGFVYLHDVAPDIIEDLRYAGSDNFVGQPIPGYQTARCILTQAAAEQLAKAEKAAVAKGYRFKVYDCYRPQTAVNAFYKWSQNTQDLRTKMAFYPREEKKTLFARGYISLKSGHSRGSTVDLSLVKIGAKQPLKPAKHSRSRCYSQTTAHMDDDSINTGTRFDCLDVSANLSYQKLSKEQKANRRLLQDLMLSHGFVPYDKEWWHFTLKNEPYPQTYFDFPVH</sequence>
<keyword evidence="7 9" id="KW-0482">Metalloprotease</keyword>
<dbReference type="EMBL" id="UGOA01000001">
    <property type="protein sequence ID" value="STX44251.1"/>
    <property type="molecule type" value="Genomic_DNA"/>
</dbReference>
<feature type="active site" description="Proton donor/acceptor" evidence="9">
    <location>
        <position position="223"/>
    </location>
</feature>
<dbReference type="InterPro" id="IPR009045">
    <property type="entry name" value="Zn_M74/Hedgehog-like"/>
</dbReference>
<keyword evidence="8 10" id="KW-0961">Cell wall biogenesis/degradation</keyword>
<dbReference type="GO" id="GO:0008237">
    <property type="term" value="F:metallopeptidase activity"/>
    <property type="evidence" value="ECO:0007669"/>
    <property type="project" value="UniProtKB-KW"/>
</dbReference>
<dbReference type="GO" id="GO:0008270">
    <property type="term" value="F:zinc ion binding"/>
    <property type="evidence" value="ECO:0007669"/>
    <property type="project" value="UniProtKB-UniRule"/>
</dbReference>
<evidence type="ECO:0000256" key="8">
    <source>
        <dbReference type="ARBA" id="ARBA00023316"/>
    </source>
</evidence>
<dbReference type="CDD" id="cd14817">
    <property type="entry name" value="D-Ala-D-Ala_dipeptidase_VanX"/>
    <property type="match status" value="1"/>
</dbReference>
<dbReference type="EC" id="3.4.13.22" evidence="9 10"/>
<evidence type="ECO:0000313" key="11">
    <source>
        <dbReference type="EMBL" id="STX44251.1"/>
    </source>
</evidence>
<dbReference type="SUPFAM" id="SSF55166">
    <property type="entry name" value="Hedgehog/DD-peptidase"/>
    <property type="match status" value="1"/>
</dbReference>
<evidence type="ECO:0000256" key="6">
    <source>
        <dbReference type="ARBA" id="ARBA00022997"/>
    </source>
</evidence>
<proteinExistence type="inferred from homology"/>
<keyword evidence="12" id="KW-1185">Reference proteome</keyword>
<keyword evidence="2 9" id="KW-0645">Protease</keyword>
<keyword evidence="5 9" id="KW-0862">Zinc</keyword>
<keyword evidence="6 9" id="KW-0224">Dipeptidase</keyword>
<dbReference type="PIRSF" id="PIRSF026671">
    <property type="entry name" value="AA_dipeptidase"/>
    <property type="match status" value="1"/>
</dbReference>
<dbReference type="InterPro" id="IPR000755">
    <property type="entry name" value="A_A_dipeptidase"/>
</dbReference>
<organism evidence="11 12">
    <name type="scientific">Legionella donaldsonii</name>
    <dbReference type="NCBI Taxonomy" id="45060"/>
    <lineage>
        <taxon>Bacteria</taxon>
        <taxon>Pseudomonadati</taxon>
        <taxon>Pseudomonadota</taxon>
        <taxon>Gammaproteobacteria</taxon>
        <taxon>Legionellales</taxon>
        <taxon>Legionellaceae</taxon>
        <taxon>Legionella</taxon>
    </lineage>
</organism>
<comment type="cofactor">
    <cofactor evidence="9">
        <name>Zn(2+)</name>
        <dbReference type="ChEBI" id="CHEBI:29105"/>
    </cofactor>
    <text evidence="9">Binds 1 zinc ion per subunit.</text>
</comment>
<dbReference type="Pfam" id="PF01427">
    <property type="entry name" value="Peptidase_M15"/>
    <property type="match status" value="1"/>
</dbReference>
<feature type="site" description="Transition state stabilizer" evidence="9">
    <location>
        <position position="90"/>
    </location>
</feature>
<dbReference type="PANTHER" id="PTHR43126:SF1">
    <property type="entry name" value="D-ALANYL-D-ALANINE DIPEPTIDASE"/>
    <property type="match status" value="1"/>
</dbReference>
<dbReference type="PANTHER" id="PTHR43126">
    <property type="entry name" value="D-ALANYL-D-ALANINE DIPEPTIDASE"/>
    <property type="match status" value="1"/>
</dbReference>
<dbReference type="GO" id="GO:0071555">
    <property type="term" value="P:cell wall organization"/>
    <property type="evidence" value="ECO:0007669"/>
    <property type="project" value="UniProtKB-KW"/>
</dbReference>
<accession>A0A378JB94</accession>
<evidence type="ECO:0000256" key="5">
    <source>
        <dbReference type="ARBA" id="ARBA00022833"/>
    </source>
</evidence>
<comment type="catalytic activity">
    <reaction evidence="1 9 10">
        <text>D-alanyl-D-alanine + H2O = 2 D-alanine</text>
        <dbReference type="Rhea" id="RHEA:20661"/>
        <dbReference type="ChEBI" id="CHEBI:15377"/>
        <dbReference type="ChEBI" id="CHEBI:57416"/>
        <dbReference type="ChEBI" id="CHEBI:57822"/>
        <dbReference type="EC" id="3.4.13.22"/>
    </reaction>
</comment>
<dbReference type="Gene3D" id="3.30.1380.10">
    <property type="match status" value="1"/>
</dbReference>
<keyword evidence="4 9" id="KW-0378">Hydrolase</keyword>
<feature type="binding site" evidence="9">
    <location>
        <position position="226"/>
    </location>
    <ligand>
        <name>Zn(2+)</name>
        <dbReference type="ChEBI" id="CHEBI:29105"/>
        <note>catalytic</note>
    </ligand>
</feature>
<reference evidence="11 12" key="1">
    <citation type="submission" date="2018-06" db="EMBL/GenBank/DDBJ databases">
        <authorList>
            <consortium name="Pathogen Informatics"/>
            <person name="Doyle S."/>
        </authorList>
    </citation>
    <scope>NUCLEOTIDE SEQUENCE [LARGE SCALE GENOMIC DNA]</scope>
    <source>
        <strain evidence="11 12">NCTC13292</strain>
    </source>
</reference>
<name>A0A378JB94_9GAMM</name>
<evidence type="ECO:0000256" key="3">
    <source>
        <dbReference type="ARBA" id="ARBA00022723"/>
    </source>
</evidence>
<dbReference type="Proteomes" id="UP000254677">
    <property type="component" value="Unassembled WGS sequence"/>
</dbReference>
<dbReference type="GO" id="GO:0160237">
    <property type="term" value="F:D-Ala-D-Ala dipeptidase activity"/>
    <property type="evidence" value="ECO:0007669"/>
    <property type="project" value="UniProtKB-EC"/>
</dbReference>
<keyword evidence="3 9" id="KW-0479">Metal-binding</keyword>
<dbReference type="AlphaFoldDB" id="A0A378JB94"/>
<comment type="function">
    <text evidence="9 10">Catalyzes hydrolysis of the D-alanyl-D-alanine dipeptide.</text>
</comment>
<dbReference type="OrthoDB" id="9801430at2"/>
<dbReference type="HAMAP" id="MF_01924">
    <property type="entry name" value="A_A_dipeptidase"/>
    <property type="match status" value="1"/>
</dbReference>
<gene>
    <name evidence="11" type="primary">ddpX_2</name>
    <name evidence="9" type="synonym">ddpX</name>
    <name evidence="11" type="ORF">NCTC13292_02653</name>
</gene>
<evidence type="ECO:0000256" key="2">
    <source>
        <dbReference type="ARBA" id="ARBA00022670"/>
    </source>
</evidence>
<evidence type="ECO:0000256" key="7">
    <source>
        <dbReference type="ARBA" id="ARBA00023049"/>
    </source>
</evidence>
<comment type="similarity">
    <text evidence="9 10">Belongs to the peptidase M15D family.</text>
</comment>
<evidence type="ECO:0000256" key="4">
    <source>
        <dbReference type="ARBA" id="ARBA00022801"/>
    </source>
</evidence>
<feature type="binding site" evidence="9">
    <location>
        <position position="135"/>
    </location>
    <ligand>
        <name>Zn(2+)</name>
        <dbReference type="ChEBI" id="CHEBI:29105"/>
        <note>catalytic</note>
    </ligand>
</feature>
<protein>
    <recommendedName>
        <fullName evidence="9 10">D-alanyl-D-alanine dipeptidase</fullName>
        <shortName evidence="9 10">D-Ala-D-Ala dipeptidase</shortName>
        <ecNumber evidence="9 10">3.4.13.22</ecNumber>
    </recommendedName>
</protein>
<evidence type="ECO:0000313" key="12">
    <source>
        <dbReference type="Proteomes" id="UP000254677"/>
    </source>
</evidence>
<dbReference type="GO" id="GO:0006508">
    <property type="term" value="P:proteolysis"/>
    <property type="evidence" value="ECO:0007669"/>
    <property type="project" value="UniProtKB-KW"/>
</dbReference>
<evidence type="ECO:0000256" key="1">
    <source>
        <dbReference type="ARBA" id="ARBA00001362"/>
    </source>
</evidence>
<evidence type="ECO:0000256" key="10">
    <source>
        <dbReference type="PIRNR" id="PIRNR026671"/>
    </source>
</evidence>